<dbReference type="Gene3D" id="3.90.226.10">
    <property type="entry name" value="2-enoyl-CoA Hydratase, Chain A, domain 1"/>
    <property type="match status" value="1"/>
</dbReference>
<dbReference type="SUPFAM" id="SSF52096">
    <property type="entry name" value="ClpP/crotonase"/>
    <property type="match status" value="1"/>
</dbReference>
<dbReference type="Proteomes" id="UP000249016">
    <property type="component" value="Unassembled WGS sequence"/>
</dbReference>
<evidence type="ECO:0000313" key="5">
    <source>
        <dbReference type="Proteomes" id="UP000249016"/>
    </source>
</evidence>
<dbReference type="EMBL" id="QLII01000001">
    <property type="protein sequence ID" value="RAI77968.1"/>
    <property type="molecule type" value="Genomic_DNA"/>
</dbReference>
<comment type="caution">
    <text evidence="4">The sequence shown here is derived from an EMBL/GenBank/DDBJ whole genome shotgun (WGS) entry which is preliminary data.</text>
</comment>
<dbReference type="AlphaFoldDB" id="A0A327NYM0"/>
<dbReference type="PANTHER" id="PTHR11941">
    <property type="entry name" value="ENOYL-COA HYDRATASE-RELATED"/>
    <property type="match status" value="1"/>
</dbReference>
<accession>A0A327NYM0</accession>
<sequence length="265" mass="28071">MYENLLYDVTNSVCRITLNRPQVYNALSPGLIRDITAAIEAAGADEQVRVVVLTGAGDKAFSSGADLKEGVANAVASGGQLALGDSLRTTYHPMIRAIRNLPKPVIGRVNGVAAGAGCSLALACDVVVCADEAYFSQIFVNIGLMPDAGSTFFLPRLIGPQRAFDLCSTGRRVYGPEAARLGLVSRSVPTAELDTTVDEIVAYYAVAPTLAIGAMKKVLNQSLYSDLDHQLDQEADNQDILGRSADTIEGIGAFLMKRKANFSGK</sequence>
<dbReference type="InterPro" id="IPR001753">
    <property type="entry name" value="Enoyl-CoA_hydra/iso"/>
</dbReference>
<dbReference type="GO" id="GO:0016853">
    <property type="term" value="F:isomerase activity"/>
    <property type="evidence" value="ECO:0007669"/>
    <property type="project" value="UniProtKB-KW"/>
</dbReference>
<evidence type="ECO:0000313" key="4">
    <source>
        <dbReference type="EMBL" id="RAI77968.1"/>
    </source>
</evidence>
<keyword evidence="4" id="KW-0413">Isomerase</keyword>
<dbReference type="Pfam" id="PF00378">
    <property type="entry name" value="ECH_1"/>
    <property type="match status" value="1"/>
</dbReference>
<comment type="similarity">
    <text evidence="1 3">Belongs to the enoyl-CoA hydratase/isomerase family.</text>
</comment>
<evidence type="ECO:0000256" key="1">
    <source>
        <dbReference type="ARBA" id="ARBA00005254"/>
    </source>
</evidence>
<evidence type="ECO:0000256" key="3">
    <source>
        <dbReference type="RuleBase" id="RU003707"/>
    </source>
</evidence>
<gene>
    <name evidence="4" type="ORF">HMF3257_34715</name>
</gene>
<dbReference type="PANTHER" id="PTHR11941:SF133">
    <property type="entry name" value="1,2-EPOXYPHENYLACETYL-COA ISOMERASE"/>
    <property type="match status" value="1"/>
</dbReference>
<keyword evidence="5" id="KW-1185">Reference proteome</keyword>
<name>A0A327NYM0_9BACT</name>
<organism evidence="4 5">
    <name type="scientific">Spirosoma telluris</name>
    <dbReference type="NCBI Taxonomy" id="2183553"/>
    <lineage>
        <taxon>Bacteria</taxon>
        <taxon>Pseudomonadati</taxon>
        <taxon>Bacteroidota</taxon>
        <taxon>Cytophagia</taxon>
        <taxon>Cytophagales</taxon>
        <taxon>Cytophagaceae</taxon>
        <taxon>Spirosoma</taxon>
    </lineage>
</organism>
<evidence type="ECO:0000256" key="2">
    <source>
        <dbReference type="ARBA" id="ARBA00023239"/>
    </source>
</evidence>
<dbReference type="RefSeq" id="WP_111349173.1">
    <property type="nucleotide sequence ID" value="NZ_QLII01000001.1"/>
</dbReference>
<dbReference type="Gene3D" id="1.10.12.10">
    <property type="entry name" value="Lyase 2-enoyl-coa Hydratase, Chain A, domain 2"/>
    <property type="match status" value="1"/>
</dbReference>
<dbReference type="GO" id="GO:0016829">
    <property type="term" value="F:lyase activity"/>
    <property type="evidence" value="ECO:0007669"/>
    <property type="project" value="UniProtKB-KW"/>
</dbReference>
<dbReference type="PROSITE" id="PS00166">
    <property type="entry name" value="ENOYL_COA_HYDRATASE"/>
    <property type="match status" value="1"/>
</dbReference>
<dbReference type="InterPro" id="IPR014748">
    <property type="entry name" value="Enoyl-CoA_hydra_C"/>
</dbReference>
<dbReference type="OrthoDB" id="9775794at2"/>
<proteinExistence type="inferred from homology"/>
<protein>
    <submittedName>
        <fullName evidence="4">2-(1,2-epoxy-1,2-dihydrophenyl)acetyl-CoA isomerase</fullName>
    </submittedName>
</protein>
<dbReference type="InterPro" id="IPR029045">
    <property type="entry name" value="ClpP/crotonase-like_dom_sf"/>
</dbReference>
<dbReference type="CDD" id="cd06558">
    <property type="entry name" value="crotonase-like"/>
    <property type="match status" value="1"/>
</dbReference>
<dbReference type="InterPro" id="IPR018376">
    <property type="entry name" value="Enoyl-CoA_hyd/isom_CS"/>
</dbReference>
<dbReference type="GO" id="GO:0006635">
    <property type="term" value="P:fatty acid beta-oxidation"/>
    <property type="evidence" value="ECO:0007669"/>
    <property type="project" value="TreeGrafter"/>
</dbReference>
<reference evidence="4 5" key="1">
    <citation type="submission" date="2018-06" db="EMBL/GenBank/DDBJ databases">
        <title>Spirosoma sp. HMF3257 Genome sequencing and assembly.</title>
        <authorList>
            <person name="Kang H."/>
            <person name="Cha I."/>
            <person name="Kim H."/>
            <person name="Kang J."/>
            <person name="Joh K."/>
        </authorList>
    </citation>
    <scope>NUCLEOTIDE SEQUENCE [LARGE SCALE GENOMIC DNA]</scope>
    <source>
        <strain evidence="4 5">HMF3257</strain>
    </source>
</reference>
<keyword evidence="2" id="KW-0456">Lyase</keyword>